<reference evidence="1" key="1">
    <citation type="submission" date="2025-02" db="EMBL/GenBank/DDBJ databases">
        <title>Complete genome sequences of 52 Bacillus and Priestia strains isolated from West-African fermentations and 26 reference strains from the DSMZ collection.</title>
        <authorList>
            <person name="Wiedenbein E.S."/>
            <person name="Canoy T.S."/>
            <person name="Hui Y."/>
            <person name="Parkouda C."/>
            <person name="Dawende C."/>
            <person name="Ametefe E."/>
            <person name="Jespersen L."/>
            <person name="Nielsen D.S."/>
        </authorList>
    </citation>
    <scope>NUCLEOTIDE SEQUENCE</scope>
    <source>
        <strain evidence="1">PRO122</strain>
    </source>
</reference>
<organism evidence="1 2">
    <name type="scientific">Bacillus subtilis</name>
    <dbReference type="NCBI Taxonomy" id="1423"/>
    <lineage>
        <taxon>Bacteria</taxon>
        <taxon>Bacillati</taxon>
        <taxon>Bacillota</taxon>
        <taxon>Bacilli</taxon>
        <taxon>Bacillales</taxon>
        <taxon>Bacillaceae</taxon>
        <taxon>Bacillus</taxon>
    </lineage>
</organism>
<dbReference type="EMBL" id="CP121756">
    <property type="protein sequence ID" value="WGE07019.1"/>
    <property type="molecule type" value="Genomic_DNA"/>
</dbReference>
<name>A0AC61YVT0_BACIU</name>
<evidence type="ECO:0000313" key="1">
    <source>
        <dbReference type="EMBL" id="WGE07019.1"/>
    </source>
</evidence>
<protein>
    <submittedName>
        <fullName evidence="1">Uncharacterized protein</fullName>
    </submittedName>
</protein>
<dbReference type="Proteomes" id="UP001217185">
    <property type="component" value="Chromosome"/>
</dbReference>
<proteinExistence type="predicted"/>
<gene>
    <name evidence="1" type="ORF">P5658_18065</name>
</gene>
<evidence type="ECO:0000313" key="2">
    <source>
        <dbReference type="Proteomes" id="UP001217185"/>
    </source>
</evidence>
<accession>A0AC61YVT0</accession>
<sequence length="156" mass="18695">MGRQVKCQYCDIRFDKDISVKHGKGYYHESCYKEWRSKVNPRKELIRYLCRLYGIKAPTGKMLKQIKQYEKEYNLKVEGMRLSLEYFHETLGHPVRQDGDLDIVPYIYEEAKRHYIARQKAKKIAEDKLLHQRPVREVTIKLNEIPNKKTFDISSL</sequence>